<reference evidence="1" key="1">
    <citation type="submission" date="2018-05" db="EMBL/GenBank/DDBJ databases">
        <authorList>
            <person name="Lanie J.A."/>
            <person name="Ng W.-L."/>
            <person name="Kazmierczak K.M."/>
            <person name="Andrzejewski T.M."/>
            <person name="Davidsen T.M."/>
            <person name="Wayne K.J."/>
            <person name="Tettelin H."/>
            <person name="Glass J.I."/>
            <person name="Rusch D."/>
            <person name="Podicherti R."/>
            <person name="Tsui H.-C.T."/>
            <person name="Winkler M.E."/>
        </authorList>
    </citation>
    <scope>NUCLEOTIDE SEQUENCE</scope>
</reference>
<dbReference type="AlphaFoldDB" id="A0A381UKW4"/>
<evidence type="ECO:0000313" key="1">
    <source>
        <dbReference type="EMBL" id="SVA28822.1"/>
    </source>
</evidence>
<gene>
    <name evidence="1" type="ORF">METZ01_LOCUS81676</name>
</gene>
<organism evidence="1">
    <name type="scientific">marine metagenome</name>
    <dbReference type="NCBI Taxonomy" id="408172"/>
    <lineage>
        <taxon>unclassified sequences</taxon>
        <taxon>metagenomes</taxon>
        <taxon>ecological metagenomes</taxon>
    </lineage>
</organism>
<proteinExistence type="predicted"/>
<name>A0A381UKW4_9ZZZZ</name>
<sequence>MSLNNLISRFIFLVVLLLFVSGGFVVAQADPITVQARLVLGTSKEQKGKTEVSDTIRKRLAKVFKWMKYYELRSRQLSIGDGATKTAKLSKTSKIEVSNRKKGRIAVSLFSEGKMLVQKSQTLKPGSYMVLAGGSGTDSAWFIVLSKNE</sequence>
<dbReference type="EMBL" id="UINC01006650">
    <property type="protein sequence ID" value="SVA28822.1"/>
    <property type="molecule type" value="Genomic_DNA"/>
</dbReference>
<accession>A0A381UKW4</accession>
<protein>
    <submittedName>
        <fullName evidence="1">Uncharacterized protein</fullName>
    </submittedName>
</protein>